<dbReference type="OrthoDB" id="660555at2759"/>
<name>A0A6P8IN60_ACTTE</name>
<feature type="region of interest" description="Disordered" evidence="3">
    <location>
        <begin position="285"/>
        <end position="366"/>
    </location>
</feature>
<dbReference type="InterPro" id="IPR001611">
    <property type="entry name" value="Leu-rich_rpt"/>
</dbReference>
<dbReference type="Pfam" id="PF13855">
    <property type="entry name" value="LRR_8"/>
    <property type="match status" value="1"/>
</dbReference>
<dbReference type="InterPro" id="IPR050216">
    <property type="entry name" value="LRR_domain-containing"/>
</dbReference>
<accession>A0A6P8IN60</accession>
<dbReference type="GO" id="GO:0005737">
    <property type="term" value="C:cytoplasm"/>
    <property type="evidence" value="ECO:0007669"/>
    <property type="project" value="TreeGrafter"/>
</dbReference>
<dbReference type="SUPFAM" id="SSF52058">
    <property type="entry name" value="L domain-like"/>
    <property type="match status" value="1"/>
</dbReference>
<proteinExistence type="predicted"/>
<dbReference type="AlphaFoldDB" id="A0A6P8IN60"/>
<dbReference type="InterPro" id="IPR001715">
    <property type="entry name" value="CH_dom"/>
</dbReference>
<evidence type="ECO:0000313" key="5">
    <source>
        <dbReference type="Proteomes" id="UP000515163"/>
    </source>
</evidence>
<dbReference type="RefSeq" id="XP_031568481.1">
    <property type="nucleotide sequence ID" value="XM_031712621.1"/>
</dbReference>
<dbReference type="PROSITE" id="PS50021">
    <property type="entry name" value="CH"/>
    <property type="match status" value="1"/>
</dbReference>
<dbReference type="FunFam" id="3.80.10.10:FF:000067">
    <property type="entry name" value="Leucine-rich repeat and calponin homology domain-containing protein 4 isoform 1"/>
    <property type="match status" value="1"/>
</dbReference>
<evidence type="ECO:0000256" key="2">
    <source>
        <dbReference type="ARBA" id="ARBA00022737"/>
    </source>
</evidence>
<dbReference type="PANTHER" id="PTHR48051:SF21">
    <property type="entry name" value="CALPONIN-HOMOLOGY (CH) DOMAIN-CONTAINING PROTEIN"/>
    <property type="match status" value="1"/>
</dbReference>
<dbReference type="Gene3D" id="1.10.418.10">
    <property type="entry name" value="Calponin-like domain"/>
    <property type="match status" value="1"/>
</dbReference>
<gene>
    <name evidence="6" type="primary">LOC116303143</name>
</gene>
<dbReference type="Proteomes" id="UP000515163">
    <property type="component" value="Unplaced"/>
</dbReference>
<dbReference type="PANTHER" id="PTHR48051">
    <property type="match status" value="1"/>
</dbReference>
<dbReference type="KEGG" id="aten:116303143"/>
<evidence type="ECO:0000313" key="6">
    <source>
        <dbReference type="RefSeq" id="XP_031568481.1"/>
    </source>
</evidence>
<dbReference type="GeneID" id="116303143"/>
<keyword evidence="1" id="KW-0433">Leucine-rich repeat</keyword>
<feature type="region of interest" description="Disordered" evidence="3">
    <location>
        <begin position="392"/>
        <end position="533"/>
    </location>
</feature>
<dbReference type="SMART" id="SM00364">
    <property type="entry name" value="LRR_BAC"/>
    <property type="match status" value="4"/>
</dbReference>
<dbReference type="SMART" id="SM00033">
    <property type="entry name" value="CH"/>
    <property type="match status" value="1"/>
</dbReference>
<feature type="compositionally biased region" description="Basic and acidic residues" evidence="3">
    <location>
        <begin position="322"/>
        <end position="351"/>
    </location>
</feature>
<evidence type="ECO:0000259" key="4">
    <source>
        <dbReference type="PROSITE" id="PS50021"/>
    </source>
</evidence>
<feature type="compositionally biased region" description="Basic and acidic residues" evidence="3">
    <location>
        <begin position="293"/>
        <end position="313"/>
    </location>
</feature>
<dbReference type="CDD" id="cd21205">
    <property type="entry name" value="CH_LRCH"/>
    <property type="match status" value="1"/>
</dbReference>
<organism evidence="5 6">
    <name type="scientific">Actinia tenebrosa</name>
    <name type="common">Australian red waratah sea anemone</name>
    <dbReference type="NCBI Taxonomy" id="6105"/>
    <lineage>
        <taxon>Eukaryota</taxon>
        <taxon>Metazoa</taxon>
        <taxon>Cnidaria</taxon>
        <taxon>Anthozoa</taxon>
        <taxon>Hexacorallia</taxon>
        <taxon>Actiniaria</taxon>
        <taxon>Actiniidae</taxon>
        <taxon>Actinia</taxon>
    </lineage>
</organism>
<keyword evidence="2" id="KW-0677">Repeat</keyword>
<dbReference type="InterPro" id="IPR003591">
    <property type="entry name" value="Leu-rich_rpt_typical-subtyp"/>
</dbReference>
<evidence type="ECO:0000256" key="3">
    <source>
        <dbReference type="SAM" id="MobiDB-lite"/>
    </source>
</evidence>
<sequence>MTGNKSIEKCFEEAEETGLLNLGNKGLRDFPDVAGDCELIDVIEADLSKNRFAEFPIEICDFIMLERLDLYHNAIRSVPELDGLKWLTKLNLRRNQVCSLPLSLGLLPLRVLNLSNNRLTSLPVEIGYLTLLQDLDLSCNELTRLPSSMGEMISLKDLNVRRNELQALPDELSKLKLVKLDFSCNRVSVIPPAYRLMTTLSCLEISHNPLTSPPAHVCIKGRQHIFKYLSVVAQQQEKKRTLDRDIRKPYSMGKKSSTASLKEEYLMGDSDHIITERVRRTHSLDMSGAGYIHQKDDKESYRPSSLRERDRQRKPLSNVFENEERRKKVQKEIEQAKRLLSETMQADDRESGSIPDGELNEGEQLKNEFLSIEIEERQRREEEERQIEERRRTARKLQKEQQEIIQQQKAADSRIRRTEKSNGTMERRRSNAMSRIDKPDLPPRPSTLERSRIIDSSRKPRASSLGAGVAGEGETYRSRQEQDMKARMQQSRREAQLSRQRLEEERQKSMKKDSPLSRDSLSSKDKDSSQALRSPEIDVWEESIFHNIHKRSTNLGHVRSLPAALKQHEDSKFTMKRMFDSAREEFEKLEILREALESRLKVTLPDDLPTSLADGVVLCHLINSVCKGTIPSIHIPSAGVPKLTMTKCMKNVDSFLEACKKLGVRKDALCSPADILEEKSPMRVCNTVQALLEVTNS</sequence>
<dbReference type="InParanoid" id="A0A6P8IN60"/>
<evidence type="ECO:0000256" key="1">
    <source>
        <dbReference type="ARBA" id="ARBA00022614"/>
    </source>
</evidence>
<feature type="compositionally biased region" description="Basic and acidic residues" evidence="3">
    <location>
        <begin position="411"/>
        <end position="458"/>
    </location>
</feature>
<dbReference type="Gene3D" id="3.80.10.10">
    <property type="entry name" value="Ribonuclease Inhibitor"/>
    <property type="match status" value="1"/>
</dbReference>
<keyword evidence="5" id="KW-1185">Reference proteome</keyword>
<feature type="compositionally biased region" description="Basic and acidic residues" evidence="3">
    <location>
        <begin position="474"/>
        <end position="528"/>
    </location>
</feature>
<dbReference type="FunCoup" id="A0A6P8IN60">
    <property type="interactions" value="2681"/>
</dbReference>
<protein>
    <submittedName>
        <fullName evidence="6">Leucine-rich repeat and calponin homology domain-containing protein 1-like isoform X1</fullName>
    </submittedName>
</protein>
<reference evidence="6" key="1">
    <citation type="submission" date="2025-08" db="UniProtKB">
        <authorList>
            <consortium name="RefSeq"/>
        </authorList>
    </citation>
    <scope>IDENTIFICATION</scope>
    <source>
        <tissue evidence="6">Tentacle</tissue>
    </source>
</reference>
<feature type="compositionally biased region" description="Basic and acidic residues" evidence="3">
    <location>
        <begin position="392"/>
        <end position="402"/>
    </location>
</feature>
<dbReference type="SUPFAM" id="SSF47576">
    <property type="entry name" value="Calponin-homology domain, CH-domain"/>
    <property type="match status" value="1"/>
</dbReference>
<dbReference type="SMART" id="SM00369">
    <property type="entry name" value="LRR_TYP"/>
    <property type="match status" value="4"/>
</dbReference>
<dbReference type="PROSITE" id="PS51450">
    <property type="entry name" value="LRR"/>
    <property type="match status" value="2"/>
</dbReference>
<dbReference type="Pfam" id="PF00307">
    <property type="entry name" value="CH"/>
    <property type="match status" value="1"/>
</dbReference>
<feature type="domain" description="Calponin-homology (CH)" evidence="4">
    <location>
        <begin position="582"/>
        <end position="696"/>
    </location>
</feature>
<dbReference type="InterPro" id="IPR032675">
    <property type="entry name" value="LRR_dom_sf"/>
</dbReference>
<dbReference type="InterPro" id="IPR036872">
    <property type="entry name" value="CH_dom_sf"/>
</dbReference>